<dbReference type="SUPFAM" id="SSF64593">
    <property type="entry name" value="Intermediate filament protein, coiled coil region"/>
    <property type="match status" value="2"/>
</dbReference>
<dbReference type="Proteomes" id="UP001283361">
    <property type="component" value="Unassembled WGS sequence"/>
</dbReference>
<feature type="region of interest" description="Disordered" evidence="7">
    <location>
        <begin position="1"/>
        <end position="44"/>
    </location>
</feature>
<dbReference type="Gene3D" id="1.20.5.1160">
    <property type="entry name" value="Vasodilator-stimulated phosphoprotein"/>
    <property type="match status" value="2"/>
</dbReference>
<dbReference type="Pfam" id="PF00038">
    <property type="entry name" value="Filament"/>
    <property type="match status" value="1"/>
</dbReference>
<organism evidence="10 11">
    <name type="scientific">Elysia crispata</name>
    <name type="common">lettuce slug</name>
    <dbReference type="NCBI Taxonomy" id="231223"/>
    <lineage>
        <taxon>Eukaryota</taxon>
        <taxon>Metazoa</taxon>
        <taxon>Spiralia</taxon>
        <taxon>Lophotrochozoa</taxon>
        <taxon>Mollusca</taxon>
        <taxon>Gastropoda</taxon>
        <taxon>Heterobranchia</taxon>
        <taxon>Euthyneura</taxon>
        <taxon>Panpulmonata</taxon>
        <taxon>Sacoglossa</taxon>
        <taxon>Placobranchoidea</taxon>
        <taxon>Plakobranchidae</taxon>
        <taxon>Elysia</taxon>
    </lineage>
</organism>
<dbReference type="GO" id="GO:0007097">
    <property type="term" value="P:nuclear migration"/>
    <property type="evidence" value="ECO:0007669"/>
    <property type="project" value="TreeGrafter"/>
</dbReference>
<dbReference type="EMBL" id="JAWDGP010002824">
    <property type="protein sequence ID" value="KAK3779514.1"/>
    <property type="molecule type" value="Genomic_DNA"/>
</dbReference>
<dbReference type="SMART" id="SM01391">
    <property type="entry name" value="Filament"/>
    <property type="match status" value="1"/>
</dbReference>
<dbReference type="PROSITE" id="PS00226">
    <property type="entry name" value="IF_ROD_1"/>
    <property type="match status" value="1"/>
</dbReference>
<dbReference type="AlphaFoldDB" id="A0AAE1A198"/>
<dbReference type="PANTHER" id="PTHR45721">
    <property type="entry name" value="LAMIN DM0-RELATED"/>
    <property type="match status" value="1"/>
</dbReference>
<dbReference type="InterPro" id="IPR018039">
    <property type="entry name" value="IF_conserved"/>
</dbReference>
<feature type="compositionally biased region" description="Polar residues" evidence="7">
    <location>
        <begin position="401"/>
        <end position="410"/>
    </location>
</feature>
<sequence length="587" mass="67233">MATRQTKRTVTQVTTHSSSSGIGEGSSTSFSSPGRRSRPPSPSRISRLQEQEELQGLNDRLAAYIDKVRSLEAENNRLSMQVRSTEEVVRREVTSVKTLYESELAELRKLLDDTAKEKARLQIEANKYKADYDDLLGKYNKRDREASGLERRVQVLERQLADLQGRELEKENQNLKNELAKLENQLATARKQLEDETLLRVDLENRVKTLKEDLHFKSQVYEQELEESRIRTTTQLEEVDGRIEQEYEARLQDALREIRAQHDYDLQSVKVELESMYESKIEDLRNQVARSNSSSSAAWDELVTARQTIDELQAELSKIKSEFAGYEQRIKDLEKQLARERDDFRGRLAQRDSEISSLRQQLEDLEIEFANLLEIKIKLDREIEAYRKLLESEETRLNISASAERSVTTQSSSSSSGGKKRRRLDIGQAVEEYSQRNLSQGYTRSASSTCGIDIAEVDTDGKFIKLNNTTEKDIPLHHWQVKHVSGDNETVHKFIKNVAKAGQSVTLWSADSDTVHNPPTDLVMKGKRWFVGGDMTTTLINNDDEEVATCTMTKAMRSVSQYSQRRSGPRDSSVDGEFQDKDKCFVM</sequence>
<dbReference type="SUPFAM" id="SSF90257">
    <property type="entry name" value="Myosin rod fragments"/>
    <property type="match status" value="1"/>
</dbReference>
<comment type="subcellular location">
    <subcellularLocation>
        <location evidence="1">Nucleus</location>
    </subcellularLocation>
</comment>
<dbReference type="GO" id="GO:0031507">
    <property type="term" value="P:heterochromatin formation"/>
    <property type="evidence" value="ECO:0007669"/>
    <property type="project" value="TreeGrafter"/>
</dbReference>
<keyword evidence="11" id="KW-1185">Reference proteome</keyword>
<feature type="domain" description="IF rod" evidence="9">
    <location>
        <begin position="50"/>
        <end position="397"/>
    </location>
</feature>
<evidence type="ECO:0000256" key="2">
    <source>
        <dbReference type="ARBA" id="ARBA00022754"/>
    </source>
</evidence>
<dbReference type="PROSITE" id="PS51842">
    <property type="entry name" value="IF_ROD_2"/>
    <property type="match status" value="1"/>
</dbReference>
<evidence type="ECO:0000259" key="8">
    <source>
        <dbReference type="PROSITE" id="PS51841"/>
    </source>
</evidence>
<dbReference type="InterPro" id="IPR001322">
    <property type="entry name" value="Lamin_tail_dom"/>
</dbReference>
<feature type="domain" description="LTD" evidence="8">
    <location>
        <begin position="438"/>
        <end position="566"/>
    </location>
</feature>
<evidence type="ECO:0000259" key="9">
    <source>
        <dbReference type="PROSITE" id="PS51842"/>
    </source>
</evidence>
<feature type="coiled-coil region" evidence="6">
    <location>
        <begin position="47"/>
        <end position="213"/>
    </location>
</feature>
<feature type="coiled-coil region" evidence="6">
    <location>
        <begin position="302"/>
        <end position="396"/>
    </location>
</feature>
<dbReference type="Gene3D" id="1.20.5.170">
    <property type="match status" value="1"/>
</dbReference>
<reference evidence="10" key="1">
    <citation type="journal article" date="2023" name="G3 (Bethesda)">
        <title>A reference genome for the long-term kleptoplast-retaining sea slug Elysia crispata morphotype clarki.</title>
        <authorList>
            <person name="Eastman K.E."/>
            <person name="Pendleton A.L."/>
            <person name="Shaikh M.A."/>
            <person name="Suttiyut T."/>
            <person name="Ogas R."/>
            <person name="Tomko P."/>
            <person name="Gavelis G."/>
            <person name="Widhalm J.R."/>
            <person name="Wisecaver J.H."/>
        </authorList>
    </citation>
    <scope>NUCLEOTIDE SEQUENCE</scope>
    <source>
        <strain evidence="10">ECLA1</strain>
    </source>
</reference>
<dbReference type="InterPro" id="IPR036415">
    <property type="entry name" value="Lamin_tail_dom_sf"/>
</dbReference>
<comment type="similarity">
    <text evidence="5">Belongs to the intermediate filament family.</text>
</comment>
<dbReference type="InterPro" id="IPR039008">
    <property type="entry name" value="IF_rod_dom"/>
</dbReference>
<dbReference type="GO" id="GO:0005652">
    <property type="term" value="C:nuclear lamina"/>
    <property type="evidence" value="ECO:0007669"/>
    <property type="project" value="TreeGrafter"/>
</dbReference>
<evidence type="ECO:0000313" key="11">
    <source>
        <dbReference type="Proteomes" id="UP001283361"/>
    </source>
</evidence>
<dbReference type="GO" id="GO:0005200">
    <property type="term" value="F:structural constituent of cytoskeleton"/>
    <property type="evidence" value="ECO:0007669"/>
    <property type="project" value="TreeGrafter"/>
</dbReference>
<proteinExistence type="inferred from homology"/>
<name>A0AAE1A198_9GAST</name>
<feature type="region of interest" description="Disordered" evidence="7">
    <location>
        <begin position="558"/>
        <end position="579"/>
    </location>
</feature>
<evidence type="ECO:0008006" key="12">
    <source>
        <dbReference type="Google" id="ProtNLM"/>
    </source>
</evidence>
<evidence type="ECO:0000256" key="6">
    <source>
        <dbReference type="SAM" id="Coils"/>
    </source>
</evidence>
<dbReference type="GO" id="GO:0090435">
    <property type="term" value="P:protein localization to nuclear envelope"/>
    <property type="evidence" value="ECO:0007669"/>
    <property type="project" value="TreeGrafter"/>
</dbReference>
<dbReference type="GO" id="GO:0005882">
    <property type="term" value="C:intermediate filament"/>
    <property type="evidence" value="ECO:0007669"/>
    <property type="project" value="UniProtKB-KW"/>
</dbReference>
<dbReference type="SUPFAM" id="SSF74853">
    <property type="entry name" value="Lamin A/C globular tail domain"/>
    <property type="match status" value="1"/>
</dbReference>
<gene>
    <name evidence="10" type="ORF">RRG08_045260</name>
</gene>
<evidence type="ECO:0000256" key="5">
    <source>
        <dbReference type="RuleBase" id="RU000685"/>
    </source>
</evidence>
<accession>A0AAE1A198</accession>
<evidence type="ECO:0000256" key="4">
    <source>
        <dbReference type="ARBA" id="ARBA00023242"/>
    </source>
</evidence>
<dbReference type="Gene3D" id="2.60.40.1260">
    <property type="entry name" value="Lamin Tail domain"/>
    <property type="match status" value="1"/>
</dbReference>
<evidence type="ECO:0000256" key="7">
    <source>
        <dbReference type="SAM" id="MobiDB-lite"/>
    </source>
</evidence>
<feature type="compositionally biased region" description="Low complexity" evidence="7">
    <location>
        <begin position="1"/>
        <end position="34"/>
    </location>
</feature>
<feature type="region of interest" description="Disordered" evidence="7">
    <location>
        <begin position="401"/>
        <end position="424"/>
    </location>
</feature>
<evidence type="ECO:0000256" key="3">
    <source>
        <dbReference type="ARBA" id="ARBA00023054"/>
    </source>
</evidence>
<keyword evidence="3 6" id="KW-0175">Coiled coil</keyword>
<dbReference type="Gene3D" id="1.20.5.500">
    <property type="entry name" value="Single helix bin"/>
    <property type="match status" value="1"/>
</dbReference>
<keyword evidence="4" id="KW-0539">Nucleus</keyword>
<evidence type="ECO:0000313" key="10">
    <source>
        <dbReference type="EMBL" id="KAK3779514.1"/>
    </source>
</evidence>
<dbReference type="PROSITE" id="PS51841">
    <property type="entry name" value="LTD"/>
    <property type="match status" value="1"/>
</dbReference>
<dbReference type="PANTHER" id="PTHR45721:SF11">
    <property type="entry name" value="LAMIN DM0-RELATED"/>
    <property type="match status" value="1"/>
</dbReference>
<dbReference type="GO" id="GO:0051664">
    <property type="term" value="P:nuclear pore localization"/>
    <property type="evidence" value="ECO:0007669"/>
    <property type="project" value="TreeGrafter"/>
</dbReference>
<dbReference type="Pfam" id="PF00932">
    <property type="entry name" value="LTD"/>
    <property type="match status" value="1"/>
</dbReference>
<protein>
    <recommendedName>
        <fullName evidence="12">Lamin</fullName>
    </recommendedName>
</protein>
<dbReference type="GO" id="GO:0006998">
    <property type="term" value="P:nuclear envelope organization"/>
    <property type="evidence" value="ECO:0007669"/>
    <property type="project" value="TreeGrafter"/>
</dbReference>
<evidence type="ECO:0000256" key="1">
    <source>
        <dbReference type="ARBA" id="ARBA00004123"/>
    </source>
</evidence>
<feature type="compositionally biased region" description="Basic and acidic residues" evidence="7">
    <location>
        <begin position="568"/>
        <end position="579"/>
    </location>
</feature>
<keyword evidence="2 5" id="KW-0403">Intermediate filament</keyword>
<comment type="caution">
    <text evidence="10">The sequence shown here is derived from an EMBL/GenBank/DDBJ whole genome shotgun (WGS) entry which is preliminary data.</text>
</comment>